<evidence type="ECO:0000313" key="7">
    <source>
        <dbReference type="Proteomes" id="UP000517547"/>
    </source>
</evidence>
<dbReference type="Pfam" id="PF13505">
    <property type="entry name" value="OMP_b-brl"/>
    <property type="match status" value="1"/>
</dbReference>
<dbReference type="AlphaFoldDB" id="A0A7Y8CCL9"/>
<dbReference type="Proteomes" id="UP000517547">
    <property type="component" value="Unassembled WGS sequence"/>
</dbReference>
<evidence type="ECO:0000256" key="2">
    <source>
        <dbReference type="ARBA" id="ARBA00022729"/>
    </source>
</evidence>
<reference evidence="6 7" key="1">
    <citation type="submission" date="2020-04" db="EMBL/GenBank/DDBJ databases">
        <title>Molecular characterization of pseudomonads from Agaricus bisporus reveal novel blotch 2 pathogens in Western Europe.</title>
        <authorList>
            <person name="Taparia T."/>
            <person name="Krijger M."/>
            <person name="Haynes E."/>
            <person name="Elpinstone J.G."/>
            <person name="Noble R."/>
            <person name="Van Der Wolf J."/>
        </authorList>
    </citation>
    <scope>NUCLEOTIDE SEQUENCE [LARGE SCALE GENOMIC DNA]</scope>
    <source>
        <strain evidence="6 7">IPO3738</strain>
    </source>
</reference>
<gene>
    <name evidence="6" type="ORF">HX845_05625</name>
</gene>
<organism evidence="6 7">
    <name type="scientific">Pseudomonas gingeri</name>
    <dbReference type="NCBI Taxonomy" id="117681"/>
    <lineage>
        <taxon>Bacteria</taxon>
        <taxon>Pseudomonadati</taxon>
        <taxon>Pseudomonadota</taxon>
        <taxon>Gammaproteobacteria</taxon>
        <taxon>Pseudomonadales</taxon>
        <taxon>Pseudomonadaceae</taxon>
        <taxon>Pseudomonas</taxon>
    </lineage>
</organism>
<evidence type="ECO:0000256" key="4">
    <source>
        <dbReference type="SAM" id="SignalP"/>
    </source>
</evidence>
<dbReference type="SUPFAM" id="SSF56925">
    <property type="entry name" value="OMPA-like"/>
    <property type="match status" value="1"/>
</dbReference>
<dbReference type="InterPro" id="IPR011250">
    <property type="entry name" value="OMP/PagP_B-barrel"/>
</dbReference>
<proteinExistence type="predicted"/>
<feature type="signal peptide" evidence="4">
    <location>
        <begin position="1"/>
        <end position="21"/>
    </location>
</feature>
<evidence type="ECO:0000256" key="1">
    <source>
        <dbReference type="ARBA" id="ARBA00004370"/>
    </source>
</evidence>
<dbReference type="InterPro" id="IPR051692">
    <property type="entry name" value="OMP-like"/>
</dbReference>
<comment type="subcellular location">
    <subcellularLocation>
        <location evidence="1">Membrane</location>
    </subcellularLocation>
</comment>
<sequence>MINRLLVATTVTLLGSLAAQAADLPTSAPSSHASSNAAVDWTGFYGGVNAGAGFGGDTSVHTKGQAAPNIANIAGGARPGSVDLDRNGFVGGAQLGYNYQFGQWVAGVETDLSYTDLNDSRNIGTRQLNTGAALNNKFESKIKYLGTLRGRFGYAFDRTLVYGTAGLAYGETSQSVDMFGPTGNTQFSGSQSRFKVGYTVGAGIEQMLTSQLSLKTEYLYYDLGEDKLNVKVIPGSGGAGTGYDSRFKNDGQMLRVGLNYRF</sequence>
<dbReference type="EMBL" id="JACAQE010000002">
    <property type="protein sequence ID" value="NWC13107.1"/>
    <property type="molecule type" value="Genomic_DNA"/>
</dbReference>
<feature type="chain" id="PRO_5031554202" evidence="4">
    <location>
        <begin position="22"/>
        <end position="262"/>
    </location>
</feature>
<comment type="caution">
    <text evidence="6">The sequence shown here is derived from an EMBL/GenBank/DDBJ whole genome shotgun (WGS) entry which is preliminary data.</text>
</comment>
<name>A0A7Y8CCL9_9PSED</name>
<evidence type="ECO:0000313" key="6">
    <source>
        <dbReference type="EMBL" id="NWC13107.1"/>
    </source>
</evidence>
<dbReference type="InterPro" id="IPR027385">
    <property type="entry name" value="Beta-barrel_OMP"/>
</dbReference>
<dbReference type="PANTHER" id="PTHR34001">
    <property type="entry name" value="BLL7405 PROTEIN"/>
    <property type="match status" value="1"/>
</dbReference>
<feature type="domain" description="Outer membrane protein beta-barrel" evidence="5">
    <location>
        <begin position="12"/>
        <end position="262"/>
    </location>
</feature>
<dbReference type="GO" id="GO:0016020">
    <property type="term" value="C:membrane"/>
    <property type="evidence" value="ECO:0007669"/>
    <property type="project" value="UniProtKB-SubCell"/>
</dbReference>
<accession>A0A7Y8CCL9</accession>
<dbReference type="Gene3D" id="2.40.160.20">
    <property type="match status" value="1"/>
</dbReference>
<dbReference type="PANTHER" id="PTHR34001:SF3">
    <property type="entry name" value="BLL7405 PROTEIN"/>
    <property type="match status" value="1"/>
</dbReference>
<dbReference type="GeneID" id="57659245"/>
<keyword evidence="3" id="KW-0472">Membrane</keyword>
<protein>
    <submittedName>
        <fullName evidence="6">Porin family protein</fullName>
    </submittedName>
</protein>
<evidence type="ECO:0000256" key="3">
    <source>
        <dbReference type="ARBA" id="ARBA00023136"/>
    </source>
</evidence>
<dbReference type="RefSeq" id="WP_017126109.1">
    <property type="nucleotide sequence ID" value="NZ_JACAOK010000059.1"/>
</dbReference>
<keyword evidence="2 4" id="KW-0732">Signal</keyword>
<evidence type="ECO:0000259" key="5">
    <source>
        <dbReference type="Pfam" id="PF13505"/>
    </source>
</evidence>